<evidence type="ECO:0000313" key="3">
    <source>
        <dbReference type="Proteomes" id="UP000646749"/>
    </source>
</evidence>
<proteinExistence type="predicted"/>
<evidence type="ECO:0000256" key="1">
    <source>
        <dbReference type="SAM" id="MobiDB-lite"/>
    </source>
</evidence>
<comment type="caution">
    <text evidence="2">The sequence shown here is derived from an EMBL/GenBank/DDBJ whole genome shotgun (WGS) entry which is preliminary data.</text>
</comment>
<evidence type="ECO:0000313" key="2">
    <source>
        <dbReference type="EMBL" id="GIG90370.1"/>
    </source>
</evidence>
<protein>
    <recommendedName>
        <fullName evidence="4">DUF1508 domain-containing protein</fullName>
    </recommendedName>
</protein>
<keyword evidence="3" id="KW-1185">Reference proteome</keyword>
<gene>
    <name evidence="2" type="ORF">Pen02_53060</name>
</gene>
<dbReference type="Gene3D" id="2.30.29.80">
    <property type="match status" value="1"/>
</dbReference>
<accession>A0ABQ4E6N2</accession>
<name>A0ABQ4E6N2_9ACTN</name>
<organism evidence="2 3">
    <name type="scientific">Plantactinospora endophytica</name>
    <dbReference type="NCBI Taxonomy" id="673535"/>
    <lineage>
        <taxon>Bacteria</taxon>
        <taxon>Bacillati</taxon>
        <taxon>Actinomycetota</taxon>
        <taxon>Actinomycetes</taxon>
        <taxon>Micromonosporales</taxon>
        <taxon>Micromonosporaceae</taxon>
        <taxon>Plantactinospora</taxon>
    </lineage>
</organism>
<dbReference type="Proteomes" id="UP000646749">
    <property type="component" value="Unassembled WGS sequence"/>
</dbReference>
<sequence length="181" mass="20244">MHQPSFVFLAMSAGSGARADEAAEEVIWMLISPNNRKLGRGEVGYRTYVECRAAVKRLREQHHRTSALALTDEFTGQWAWRLDLDGETVAISSRSYLRARECNYNLERFLAAVPLAEIVEGTRLVRKGRRVASQGDRAAGRAAPRVLPPRLGDGPVDLRRPPATEVGRRAGAELRAQRWPR</sequence>
<evidence type="ECO:0008006" key="4">
    <source>
        <dbReference type="Google" id="ProtNLM"/>
    </source>
</evidence>
<dbReference type="EMBL" id="BONW01000028">
    <property type="protein sequence ID" value="GIG90370.1"/>
    <property type="molecule type" value="Genomic_DNA"/>
</dbReference>
<feature type="compositionally biased region" description="Basic and acidic residues" evidence="1">
    <location>
        <begin position="156"/>
        <end position="181"/>
    </location>
</feature>
<feature type="region of interest" description="Disordered" evidence="1">
    <location>
        <begin position="133"/>
        <end position="181"/>
    </location>
</feature>
<reference evidence="2 3" key="1">
    <citation type="submission" date="2021-01" db="EMBL/GenBank/DDBJ databases">
        <title>Whole genome shotgun sequence of Plantactinospora endophytica NBRC 110450.</title>
        <authorList>
            <person name="Komaki H."/>
            <person name="Tamura T."/>
        </authorList>
    </citation>
    <scope>NUCLEOTIDE SEQUENCE [LARGE SCALE GENOMIC DNA]</scope>
    <source>
        <strain evidence="2 3">NBRC 110450</strain>
    </source>
</reference>